<sequence>MLLQERFDEVLDDHVAELKALQETEGIVKYHEKFEVICVRLKLSEDYLVRTYLAGLRIDTKMHVRMFQPHSVRQCLTLGRLYELAHTKKGSGVSPNVGYGVKWSNNNGVATSGGYGVKSDGSNGGYSKAVASSKFDEIQKPMVHDVMYKSKDDYMQPRKLLSK</sequence>
<dbReference type="InterPro" id="IPR005162">
    <property type="entry name" value="Retrotrans_gag_dom"/>
</dbReference>
<evidence type="ECO:0000313" key="2">
    <source>
        <dbReference type="EMBL" id="KAL1199537.1"/>
    </source>
</evidence>
<comment type="caution">
    <text evidence="2">The sequence shown here is derived from an EMBL/GenBank/DDBJ whole genome shotgun (WGS) entry which is preliminary data.</text>
</comment>
<evidence type="ECO:0000313" key="3">
    <source>
        <dbReference type="Proteomes" id="UP001558713"/>
    </source>
</evidence>
<keyword evidence="3" id="KW-1185">Reference proteome</keyword>
<dbReference type="AlphaFoldDB" id="A0ABD0ZYA0"/>
<protein>
    <recommendedName>
        <fullName evidence="1">Retrotransposon gag domain-containing protein</fullName>
    </recommendedName>
</protein>
<dbReference type="EMBL" id="JBANAX010000641">
    <property type="protein sequence ID" value="KAL1199537.1"/>
    <property type="molecule type" value="Genomic_DNA"/>
</dbReference>
<dbReference type="Pfam" id="PF03732">
    <property type="entry name" value="Retrotrans_gag"/>
    <property type="match status" value="1"/>
</dbReference>
<proteinExistence type="predicted"/>
<reference evidence="2 3" key="1">
    <citation type="submission" date="2024-04" db="EMBL/GenBank/DDBJ databases">
        <title>Genome assembly C_amara_ONT_v2.</title>
        <authorList>
            <person name="Yant L."/>
            <person name="Moore C."/>
            <person name="Slenker M."/>
        </authorList>
    </citation>
    <scope>NUCLEOTIDE SEQUENCE [LARGE SCALE GENOMIC DNA]</scope>
    <source>
        <tissue evidence="2">Leaf</tissue>
    </source>
</reference>
<dbReference type="Proteomes" id="UP001558713">
    <property type="component" value="Unassembled WGS sequence"/>
</dbReference>
<accession>A0ABD0ZYA0</accession>
<name>A0ABD0ZYA0_CARAN</name>
<evidence type="ECO:0000259" key="1">
    <source>
        <dbReference type="Pfam" id="PF03732"/>
    </source>
</evidence>
<organism evidence="2 3">
    <name type="scientific">Cardamine amara subsp. amara</name>
    <dbReference type="NCBI Taxonomy" id="228776"/>
    <lineage>
        <taxon>Eukaryota</taxon>
        <taxon>Viridiplantae</taxon>
        <taxon>Streptophyta</taxon>
        <taxon>Embryophyta</taxon>
        <taxon>Tracheophyta</taxon>
        <taxon>Spermatophyta</taxon>
        <taxon>Magnoliopsida</taxon>
        <taxon>eudicotyledons</taxon>
        <taxon>Gunneridae</taxon>
        <taxon>Pentapetalae</taxon>
        <taxon>rosids</taxon>
        <taxon>malvids</taxon>
        <taxon>Brassicales</taxon>
        <taxon>Brassicaceae</taxon>
        <taxon>Cardamineae</taxon>
        <taxon>Cardamine</taxon>
    </lineage>
</organism>
<gene>
    <name evidence="2" type="ORF">V5N11_031646</name>
</gene>
<feature type="domain" description="Retrotransposon gag" evidence="1">
    <location>
        <begin position="6"/>
        <end position="57"/>
    </location>
</feature>